<evidence type="ECO:0000313" key="2">
    <source>
        <dbReference type="EMBL" id="PAB57342.1"/>
    </source>
</evidence>
<dbReference type="Proteomes" id="UP000216008">
    <property type="component" value="Unassembled WGS sequence"/>
</dbReference>
<dbReference type="InterPro" id="IPR045515">
    <property type="entry name" value="DUF6440"/>
</dbReference>
<evidence type="ECO:0000259" key="1">
    <source>
        <dbReference type="Pfam" id="PF20037"/>
    </source>
</evidence>
<dbReference type="RefSeq" id="WP_095182434.1">
    <property type="nucleotide sequence ID" value="NZ_NIBD01000002.1"/>
</dbReference>
<feature type="domain" description="DUF6440" evidence="1">
    <location>
        <begin position="13"/>
        <end position="53"/>
    </location>
</feature>
<sequence>MKFDIESMKEVNSHSYNRYSIVYDDETGVEYIVAQVGAAGCITPRLDKSGNPVNYYDSHLNNNEN</sequence>
<dbReference type="EMBL" id="NIBD01000002">
    <property type="protein sequence ID" value="PAB57342.1"/>
    <property type="molecule type" value="Genomic_DNA"/>
</dbReference>
<comment type="caution">
    <text evidence="2">The sequence shown here is derived from an EMBL/GenBank/DDBJ whole genome shotgun (WGS) entry which is preliminary data.</text>
</comment>
<protein>
    <recommendedName>
        <fullName evidence="1">DUF6440 domain-containing protein</fullName>
    </recommendedName>
</protein>
<organism evidence="2 3">
    <name type="scientific">Lactobacillus johnsonii</name>
    <dbReference type="NCBI Taxonomy" id="33959"/>
    <lineage>
        <taxon>Bacteria</taxon>
        <taxon>Bacillati</taxon>
        <taxon>Bacillota</taxon>
        <taxon>Bacilli</taxon>
        <taxon>Lactobacillales</taxon>
        <taxon>Lactobacillaceae</taxon>
        <taxon>Lactobacillus</taxon>
    </lineage>
</organism>
<dbReference type="AlphaFoldDB" id="A0A267MD85"/>
<proteinExistence type="predicted"/>
<evidence type="ECO:0000313" key="3">
    <source>
        <dbReference type="Proteomes" id="UP000216008"/>
    </source>
</evidence>
<reference evidence="2 3" key="1">
    <citation type="submission" date="2017-05" db="EMBL/GenBank/DDBJ databases">
        <title>Lactobacillus johnsonii from commercial turkeys.</title>
        <authorList>
            <person name="Johnson T.J."/>
            <person name="Youmans B."/>
        </authorList>
    </citation>
    <scope>NUCLEOTIDE SEQUENCE [LARGE SCALE GENOMIC DNA]</scope>
    <source>
        <strain evidence="2 3">UMNLJ114</strain>
    </source>
</reference>
<dbReference type="Pfam" id="PF20037">
    <property type="entry name" value="DUF6440"/>
    <property type="match status" value="1"/>
</dbReference>
<name>A0A267MD85_LACJH</name>
<gene>
    <name evidence="2" type="ORF">A3Q24_00420</name>
</gene>
<accession>A0A267MD85</accession>